<keyword evidence="1" id="KW-0472">Membrane</keyword>
<dbReference type="KEGG" id="thd:BHV28_15170"/>
<protein>
    <submittedName>
        <fullName evidence="2">Uncharacterized protein</fullName>
    </submittedName>
</protein>
<dbReference type="EMBL" id="CP017315">
    <property type="protein sequence ID" value="AQS42197.1"/>
    <property type="molecule type" value="Genomic_DNA"/>
</dbReference>
<organism evidence="2 3">
    <name type="scientific">Candidatus Tokpelaia hoelldobleri</name>
    <dbReference type="NCBI Taxonomy" id="1902579"/>
    <lineage>
        <taxon>Bacteria</taxon>
        <taxon>Pseudomonadati</taxon>
        <taxon>Pseudomonadota</taxon>
        <taxon>Alphaproteobacteria</taxon>
        <taxon>Hyphomicrobiales</taxon>
        <taxon>Candidatus Tokpelaia</taxon>
    </lineage>
</organism>
<name>A0A1U9JWE5_9HYPH</name>
<feature type="transmembrane region" description="Helical" evidence="1">
    <location>
        <begin position="20"/>
        <end position="44"/>
    </location>
</feature>
<keyword evidence="1" id="KW-1133">Transmembrane helix</keyword>
<reference evidence="2 3" key="2">
    <citation type="journal article" date="2016" name="Sci. Rep.">
        <title>The genome of Rhizobiales bacteria in predatory ants reveals urease gene functions but no genes for nitrogen fixation.</title>
        <authorList>
            <person name="Neuvonen M.M."/>
            <person name="Tamarit D."/>
            <person name="Naslund K."/>
            <person name="Liebig J."/>
            <person name="Feldhaar H."/>
            <person name="Moran N.A."/>
            <person name="Guy L."/>
            <person name="Andersson S.G."/>
        </authorList>
    </citation>
    <scope>NUCLEOTIDE SEQUENCE [LARGE SCALE GENOMIC DNA]</scope>
    <source>
        <strain evidence="2 3">Hsal</strain>
    </source>
</reference>
<dbReference type="AlphaFoldDB" id="A0A1U9JWE5"/>
<accession>A0A1U9JWE5</accession>
<dbReference type="Proteomes" id="UP000188912">
    <property type="component" value="Chromosome"/>
</dbReference>
<reference evidence="2 3" key="1">
    <citation type="journal article" date="2010" name="Science">
        <title>Genomic comparison of the ants Camponotus floridanus and Harpegnathos saltator.</title>
        <authorList>
            <person name="Bonasio R."/>
            <person name="Zhang G."/>
            <person name="Ye C."/>
            <person name="Mutti N.S."/>
            <person name="Fang X."/>
            <person name="Qin N."/>
            <person name="Donahue G."/>
            <person name="Yang P."/>
            <person name="Li Q."/>
            <person name="Li C."/>
            <person name="Zhang P."/>
            <person name="Huang Z."/>
            <person name="Berger S.L."/>
            <person name="Reinberg D."/>
            <person name="Wang J."/>
            <person name="Liebig J."/>
        </authorList>
    </citation>
    <scope>NUCLEOTIDE SEQUENCE [LARGE SCALE GENOMIC DNA]</scope>
    <source>
        <strain evidence="2 3">Hsal</strain>
    </source>
</reference>
<evidence type="ECO:0000256" key="1">
    <source>
        <dbReference type="SAM" id="Phobius"/>
    </source>
</evidence>
<sequence length="80" mass="8408">MKNQGLTQFDDQEQGAGAGAGFLRIVLLFGSTAVALGLILIPLLTQSKDQQLTGTLFVPAPDKVITGSVVPDSEQARPQK</sequence>
<keyword evidence="3" id="KW-1185">Reference proteome</keyword>
<dbReference type="STRING" id="1902579.BHV28_15170"/>
<proteinExistence type="predicted"/>
<evidence type="ECO:0000313" key="3">
    <source>
        <dbReference type="Proteomes" id="UP000188912"/>
    </source>
</evidence>
<evidence type="ECO:0000313" key="2">
    <source>
        <dbReference type="EMBL" id="AQS42197.1"/>
    </source>
</evidence>
<keyword evidence="1" id="KW-0812">Transmembrane</keyword>
<gene>
    <name evidence="2" type="ORF">BHV28_15170</name>
</gene>